<dbReference type="SUPFAM" id="SSF54106">
    <property type="entry name" value="LysM domain"/>
    <property type="match status" value="2"/>
</dbReference>
<proteinExistence type="predicted"/>
<feature type="domain" description="LysM" evidence="5">
    <location>
        <begin position="25"/>
        <end position="71"/>
    </location>
</feature>
<dbReference type="InterPro" id="IPR018392">
    <property type="entry name" value="LysM"/>
</dbReference>
<keyword evidence="2" id="KW-0843">Virulence</keyword>
<feature type="region of interest" description="Disordered" evidence="3">
    <location>
        <begin position="136"/>
        <end position="174"/>
    </location>
</feature>
<protein>
    <recommendedName>
        <fullName evidence="5">LysM domain-containing protein</fullName>
    </recommendedName>
</protein>
<sequence>MLVFSLIAVAFSSVFVHVLATSCTRTYTVQIGDICDSISAANNVSTYQLAVVNPEINHDCTNLLPGQQLCLGHSGTDCTTTYVVKPNDDCNIVSSAYNINATVLSHNNPQLNADCSNMYIGEVLCVAGAVTVSPPEGQPPATNIPAIATPAKPYHTGSPDHHDDGDDDDLPWCD</sequence>
<feature type="compositionally biased region" description="Acidic residues" evidence="3">
    <location>
        <begin position="165"/>
        <end position="174"/>
    </location>
</feature>
<feature type="signal peptide" evidence="4">
    <location>
        <begin position="1"/>
        <end position="20"/>
    </location>
</feature>
<feature type="domain" description="LysM" evidence="5">
    <location>
        <begin position="80"/>
        <end position="126"/>
    </location>
</feature>
<organism evidence="6 7">
    <name type="scientific">Lactarius akahatsu</name>
    <dbReference type="NCBI Taxonomy" id="416441"/>
    <lineage>
        <taxon>Eukaryota</taxon>
        <taxon>Fungi</taxon>
        <taxon>Dikarya</taxon>
        <taxon>Basidiomycota</taxon>
        <taxon>Agaricomycotina</taxon>
        <taxon>Agaricomycetes</taxon>
        <taxon>Russulales</taxon>
        <taxon>Russulaceae</taxon>
        <taxon>Lactarius</taxon>
    </lineage>
</organism>
<accession>A0AAD4LLG8</accession>
<evidence type="ECO:0000313" key="6">
    <source>
        <dbReference type="EMBL" id="KAH8996267.1"/>
    </source>
</evidence>
<evidence type="ECO:0000256" key="3">
    <source>
        <dbReference type="SAM" id="MobiDB-lite"/>
    </source>
</evidence>
<dbReference type="Pfam" id="PF01476">
    <property type="entry name" value="LysM"/>
    <property type="match status" value="2"/>
</dbReference>
<evidence type="ECO:0000256" key="1">
    <source>
        <dbReference type="ARBA" id="ARBA00022669"/>
    </source>
</evidence>
<evidence type="ECO:0000259" key="5">
    <source>
        <dbReference type="PROSITE" id="PS51782"/>
    </source>
</evidence>
<keyword evidence="1" id="KW-0147">Chitin-binding</keyword>
<dbReference type="AlphaFoldDB" id="A0AAD4LLG8"/>
<dbReference type="PANTHER" id="PTHR34997:SF1">
    <property type="entry name" value="PEPTIDOGLYCAN-BINDING LYSIN DOMAIN"/>
    <property type="match status" value="1"/>
</dbReference>
<dbReference type="PANTHER" id="PTHR34997">
    <property type="entry name" value="AM15"/>
    <property type="match status" value="1"/>
</dbReference>
<gene>
    <name evidence="6" type="ORF">EDB92DRAFT_1933765</name>
</gene>
<dbReference type="PROSITE" id="PS51782">
    <property type="entry name" value="LYSM"/>
    <property type="match status" value="2"/>
</dbReference>
<dbReference type="InterPro" id="IPR036779">
    <property type="entry name" value="LysM_dom_sf"/>
</dbReference>
<keyword evidence="4" id="KW-0732">Signal</keyword>
<evidence type="ECO:0000256" key="2">
    <source>
        <dbReference type="ARBA" id="ARBA00023026"/>
    </source>
</evidence>
<dbReference type="GO" id="GO:0008061">
    <property type="term" value="F:chitin binding"/>
    <property type="evidence" value="ECO:0007669"/>
    <property type="project" value="UniProtKB-KW"/>
</dbReference>
<evidence type="ECO:0000256" key="4">
    <source>
        <dbReference type="SAM" id="SignalP"/>
    </source>
</evidence>
<comment type="caution">
    <text evidence="6">The sequence shown here is derived from an EMBL/GenBank/DDBJ whole genome shotgun (WGS) entry which is preliminary data.</text>
</comment>
<dbReference type="SMART" id="SM00257">
    <property type="entry name" value="LysM"/>
    <property type="match status" value="2"/>
</dbReference>
<reference evidence="6" key="1">
    <citation type="submission" date="2022-01" db="EMBL/GenBank/DDBJ databases">
        <title>Comparative genomics reveals a dynamic genome evolution in the ectomycorrhizal milk-cap (Lactarius) mushrooms.</title>
        <authorList>
            <consortium name="DOE Joint Genome Institute"/>
            <person name="Lebreton A."/>
            <person name="Tang N."/>
            <person name="Kuo A."/>
            <person name="LaButti K."/>
            <person name="Drula E."/>
            <person name="Barry K."/>
            <person name="Clum A."/>
            <person name="Lipzen A."/>
            <person name="Mousain D."/>
            <person name="Ng V."/>
            <person name="Wang R."/>
            <person name="Wang X."/>
            <person name="Dai Y."/>
            <person name="Henrissat B."/>
            <person name="Grigoriev I.V."/>
            <person name="Guerin-Laguette A."/>
            <person name="Yu F."/>
            <person name="Martin F.M."/>
        </authorList>
    </citation>
    <scope>NUCLEOTIDE SEQUENCE</scope>
    <source>
        <strain evidence="6">QP</strain>
    </source>
</reference>
<keyword evidence="7" id="KW-1185">Reference proteome</keyword>
<dbReference type="Proteomes" id="UP001201163">
    <property type="component" value="Unassembled WGS sequence"/>
</dbReference>
<evidence type="ECO:0000313" key="7">
    <source>
        <dbReference type="Proteomes" id="UP001201163"/>
    </source>
</evidence>
<dbReference type="Gene3D" id="3.10.350.10">
    <property type="entry name" value="LysM domain"/>
    <property type="match status" value="2"/>
</dbReference>
<dbReference type="CDD" id="cd00118">
    <property type="entry name" value="LysM"/>
    <property type="match status" value="1"/>
</dbReference>
<feature type="chain" id="PRO_5041934198" description="LysM domain-containing protein" evidence="4">
    <location>
        <begin position="21"/>
        <end position="174"/>
    </location>
</feature>
<dbReference type="InterPro" id="IPR052210">
    <property type="entry name" value="LysM1-like"/>
</dbReference>
<feature type="compositionally biased region" description="Low complexity" evidence="3">
    <location>
        <begin position="139"/>
        <end position="151"/>
    </location>
</feature>
<name>A0AAD4LLG8_9AGAM</name>
<dbReference type="EMBL" id="JAKELL010000009">
    <property type="protein sequence ID" value="KAH8996267.1"/>
    <property type="molecule type" value="Genomic_DNA"/>
</dbReference>